<dbReference type="Proteomes" id="UP001359559">
    <property type="component" value="Unassembled WGS sequence"/>
</dbReference>
<feature type="transmembrane region" description="Helical" evidence="1">
    <location>
        <begin position="56"/>
        <end position="79"/>
    </location>
</feature>
<name>A0AAN9J6H1_CLITE</name>
<dbReference type="AlphaFoldDB" id="A0AAN9J6H1"/>
<gene>
    <name evidence="2" type="ORF">RJT34_16034</name>
</gene>
<sequence>MWFAHRAAGCLASVAPALFGLASAVKRRVASGRTDVENDGVGGGREKENHTVKARFYSFIKGFLLFSVVLLCFEVAAYFKGWHFGAHGLKLEYLWGASFGMRGVFDWLYSRVWIGWSFVWVAFGSGSRRSNRFLAFGSGSRRSK</sequence>
<evidence type="ECO:0000256" key="1">
    <source>
        <dbReference type="SAM" id="Phobius"/>
    </source>
</evidence>
<keyword evidence="3" id="KW-1185">Reference proteome</keyword>
<comment type="caution">
    <text evidence="2">The sequence shown here is derived from an EMBL/GenBank/DDBJ whole genome shotgun (WGS) entry which is preliminary data.</text>
</comment>
<protein>
    <submittedName>
        <fullName evidence="2">Uncharacterized protein</fullName>
    </submittedName>
</protein>
<accession>A0AAN9J6H1</accession>
<evidence type="ECO:0000313" key="2">
    <source>
        <dbReference type="EMBL" id="KAK7293172.1"/>
    </source>
</evidence>
<keyword evidence="1" id="KW-0812">Transmembrane</keyword>
<proteinExistence type="predicted"/>
<keyword evidence="1" id="KW-0472">Membrane</keyword>
<reference evidence="2 3" key="1">
    <citation type="submission" date="2024-01" db="EMBL/GenBank/DDBJ databases">
        <title>The genomes of 5 underutilized Papilionoideae crops provide insights into root nodulation and disease resistance.</title>
        <authorList>
            <person name="Yuan L."/>
        </authorList>
    </citation>
    <scope>NUCLEOTIDE SEQUENCE [LARGE SCALE GENOMIC DNA]</scope>
    <source>
        <strain evidence="2">LY-2023</strain>
        <tissue evidence="2">Leaf</tissue>
    </source>
</reference>
<evidence type="ECO:0000313" key="3">
    <source>
        <dbReference type="Proteomes" id="UP001359559"/>
    </source>
</evidence>
<dbReference type="EMBL" id="JAYKXN010000004">
    <property type="protein sequence ID" value="KAK7293172.1"/>
    <property type="molecule type" value="Genomic_DNA"/>
</dbReference>
<keyword evidence="1" id="KW-1133">Transmembrane helix</keyword>
<organism evidence="2 3">
    <name type="scientific">Clitoria ternatea</name>
    <name type="common">Butterfly pea</name>
    <dbReference type="NCBI Taxonomy" id="43366"/>
    <lineage>
        <taxon>Eukaryota</taxon>
        <taxon>Viridiplantae</taxon>
        <taxon>Streptophyta</taxon>
        <taxon>Embryophyta</taxon>
        <taxon>Tracheophyta</taxon>
        <taxon>Spermatophyta</taxon>
        <taxon>Magnoliopsida</taxon>
        <taxon>eudicotyledons</taxon>
        <taxon>Gunneridae</taxon>
        <taxon>Pentapetalae</taxon>
        <taxon>rosids</taxon>
        <taxon>fabids</taxon>
        <taxon>Fabales</taxon>
        <taxon>Fabaceae</taxon>
        <taxon>Papilionoideae</taxon>
        <taxon>50 kb inversion clade</taxon>
        <taxon>NPAAA clade</taxon>
        <taxon>indigoferoid/millettioid clade</taxon>
        <taxon>Phaseoleae</taxon>
        <taxon>Clitoria</taxon>
    </lineage>
</organism>